<proteinExistence type="predicted"/>
<protein>
    <submittedName>
        <fullName evidence="2">Uncharacterized protein</fullName>
    </submittedName>
</protein>
<dbReference type="AlphaFoldDB" id="A0A914VRA6"/>
<dbReference type="WBParaSite" id="PSAMB.scaffold2333size23815.g17471.t1">
    <property type="protein sequence ID" value="PSAMB.scaffold2333size23815.g17471.t1"/>
    <property type="gene ID" value="PSAMB.scaffold2333size23815.g17471"/>
</dbReference>
<name>A0A914VRA6_9BILA</name>
<sequence length="126" mass="14229">MPPSRRPAPRSYTNDPTTLGAAESDIGRHQWLPLMLLPTFPPLISVDIATRNPPCPPIIATCRRLWPPLLAFYYSSGRQVSVTFFVSRVGCMQMVNGVPSIHQVFVVYVCARRRSALSMRRRDDDD</sequence>
<accession>A0A914VRA6</accession>
<evidence type="ECO:0000313" key="2">
    <source>
        <dbReference type="WBParaSite" id="PSAMB.scaffold2333size23815.g17471.t1"/>
    </source>
</evidence>
<organism evidence="1 2">
    <name type="scientific">Plectus sambesii</name>
    <dbReference type="NCBI Taxonomy" id="2011161"/>
    <lineage>
        <taxon>Eukaryota</taxon>
        <taxon>Metazoa</taxon>
        <taxon>Ecdysozoa</taxon>
        <taxon>Nematoda</taxon>
        <taxon>Chromadorea</taxon>
        <taxon>Plectida</taxon>
        <taxon>Plectina</taxon>
        <taxon>Plectoidea</taxon>
        <taxon>Plectidae</taxon>
        <taxon>Plectus</taxon>
    </lineage>
</organism>
<evidence type="ECO:0000313" key="1">
    <source>
        <dbReference type="Proteomes" id="UP000887566"/>
    </source>
</evidence>
<keyword evidence="1" id="KW-1185">Reference proteome</keyword>
<reference evidence="2" key="1">
    <citation type="submission" date="2022-11" db="UniProtKB">
        <authorList>
            <consortium name="WormBaseParasite"/>
        </authorList>
    </citation>
    <scope>IDENTIFICATION</scope>
</reference>
<dbReference type="Proteomes" id="UP000887566">
    <property type="component" value="Unplaced"/>
</dbReference>